<organism evidence="1 2">
    <name type="scientific">Sporocytophaga myxococcoides</name>
    <dbReference type="NCBI Taxonomy" id="153721"/>
    <lineage>
        <taxon>Bacteria</taxon>
        <taxon>Pseudomonadati</taxon>
        <taxon>Bacteroidota</taxon>
        <taxon>Cytophagia</taxon>
        <taxon>Cytophagales</taxon>
        <taxon>Cytophagaceae</taxon>
        <taxon>Sporocytophaga</taxon>
    </lineage>
</organism>
<protein>
    <submittedName>
        <fullName evidence="1">Uncharacterized protein</fullName>
    </submittedName>
</protein>
<dbReference type="RefSeq" id="WP_045459300.1">
    <property type="nucleotide sequence ID" value="NZ_BBLT01000002.1"/>
</dbReference>
<dbReference type="EMBL" id="BBLT01000002">
    <property type="protein sequence ID" value="GAL83682.1"/>
    <property type="molecule type" value="Genomic_DNA"/>
</dbReference>
<proteinExistence type="predicted"/>
<evidence type="ECO:0000313" key="1">
    <source>
        <dbReference type="EMBL" id="GAL83682.1"/>
    </source>
</evidence>
<comment type="caution">
    <text evidence="1">The sequence shown here is derived from an EMBL/GenBank/DDBJ whole genome shotgun (WGS) entry which is preliminary data.</text>
</comment>
<sequence length="127" mass="14700">MENSQLPTDNTAIVHSFFNIINRGFIIELQHNLNGLAQGAKLVSQRDKSIWEIRARILFDHAIEVHKKFGNENYEFVHISFKDFKDEEASINNILQKESLGIYQYFIFPQGHNNFLDAMEILNMAGS</sequence>
<gene>
    <name evidence="1" type="ORF">MYP_909</name>
</gene>
<dbReference type="Proteomes" id="UP000030185">
    <property type="component" value="Unassembled WGS sequence"/>
</dbReference>
<accession>A0A098LB52</accession>
<keyword evidence="2" id="KW-1185">Reference proteome</keyword>
<name>A0A098LB52_9BACT</name>
<reference evidence="1 2" key="1">
    <citation type="submission" date="2014-09" db="EMBL/GenBank/DDBJ databases">
        <title>Sporocytophaga myxococcoides PG-01 genome sequencing.</title>
        <authorList>
            <person name="Liu L."/>
            <person name="Gao P.J."/>
            <person name="Chen G.J."/>
            <person name="Wang L.S."/>
        </authorList>
    </citation>
    <scope>NUCLEOTIDE SEQUENCE [LARGE SCALE GENOMIC DNA]</scope>
    <source>
        <strain evidence="1 2">PG-01</strain>
    </source>
</reference>
<dbReference type="OrthoDB" id="1449468at2"/>
<evidence type="ECO:0000313" key="2">
    <source>
        <dbReference type="Proteomes" id="UP000030185"/>
    </source>
</evidence>
<dbReference type="AlphaFoldDB" id="A0A098LB52"/>